<proteinExistence type="predicted"/>
<sequence>MNIKKNKNLFAYALNPISLWEKVMDWYMQKKYINVLK</sequence>
<name>A0AB37Z8N9_9PSED</name>
<organism evidence="1 2">
    <name type="scientific">Pseudomonas peli</name>
    <dbReference type="NCBI Taxonomy" id="592361"/>
    <lineage>
        <taxon>Bacteria</taxon>
        <taxon>Pseudomonadati</taxon>
        <taxon>Pseudomonadota</taxon>
        <taxon>Gammaproteobacteria</taxon>
        <taxon>Pseudomonadales</taxon>
        <taxon>Pseudomonadaceae</taxon>
        <taxon>Pseudomonas</taxon>
    </lineage>
</organism>
<gene>
    <name evidence="1" type="ORF">SAMN05216370_2597</name>
</gene>
<reference evidence="1 2" key="1">
    <citation type="submission" date="2016-10" db="EMBL/GenBank/DDBJ databases">
        <authorList>
            <person name="Varghese N."/>
            <person name="Submissions S."/>
        </authorList>
    </citation>
    <scope>NUCLEOTIDE SEQUENCE [LARGE SCALE GENOMIC DNA]</scope>
    <source>
        <strain evidence="1 2">DSM 17833</strain>
    </source>
</reference>
<dbReference type="EMBL" id="FMTL01000002">
    <property type="protein sequence ID" value="SCW66275.1"/>
    <property type="molecule type" value="Genomic_DNA"/>
</dbReference>
<dbReference type="AlphaFoldDB" id="A0AB37Z8N9"/>
<evidence type="ECO:0000313" key="1">
    <source>
        <dbReference type="EMBL" id="SCW66275.1"/>
    </source>
</evidence>
<evidence type="ECO:0000313" key="2">
    <source>
        <dbReference type="Proteomes" id="UP000242418"/>
    </source>
</evidence>
<keyword evidence="2" id="KW-1185">Reference proteome</keyword>
<protein>
    <submittedName>
        <fullName evidence="1">Uncharacterized protein</fullName>
    </submittedName>
</protein>
<dbReference type="Proteomes" id="UP000242418">
    <property type="component" value="Unassembled WGS sequence"/>
</dbReference>
<comment type="caution">
    <text evidence="1">The sequence shown here is derived from an EMBL/GenBank/DDBJ whole genome shotgun (WGS) entry which is preliminary data.</text>
</comment>
<accession>A0AB37Z8N9</accession>